<dbReference type="AlphaFoldDB" id="A0A0N9HVS9"/>
<dbReference type="KEGG" id="kphy:AOZ06_12620"/>
<feature type="region of interest" description="Disordered" evidence="1">
    <location>
        <begin position="255"/>
        <end position="279"/>
    </location>
</feature>
<gene>
    <name evidence="2" type="ORF">AOZ06_12620</name>
    <name evidence="3" type="ORF">AOZ06_12940</name>
</gene>
<organism evidence="2 4">
    <name type="scientific">Kibdelosporangium phytohabitans</name>
    <dbReference type="NCBI Taxonomy" id="860235"/>
    <lineage>
        <taxon>Bacteria</taxon>
        <taxon>Bacillati</taxon>
        <taxon>Actinomycetota</taxon>
        <taxon>Actinomycetes</taxon>
        <taxon>Pseudonocardiales</taxon>
        <taxon>Pseudonocardiaceae</taxon>
        <taxon>Kibdelosporangium</taxon>
    </lineage>
</organism>
<evidence type="ECO:0000313" key="3">
    <source>
        <dbReference type="EMBL" id="ALG07693.1"/>
    </source>
</evidence>
<evidence type="ECO:0008006" key="5">
    <source>
        <dbReference type="Google" id="ProtNLM"/>
    </source>
</evidence>
<evidence type="ECO:0000313" key="2">
    <source>
        <dbReference type="EMBL" id="ALG07637.1"/>
    </source>
</evidence>
<proteinExistence type="predicted"/>
<feature type="compositionally biased region" description="Basic and acidic residues" evidence="1">
    <location>
        <begin position="259"/>
        <end position="279"/>
    </location>
</feature>
<reference evidence="2 4" key="1">
    <citation type="submission" date="2015-07" db="EMBL/GenBank/DDBJ databases">
        <title>Genome sequencing of Kibdelosporangium phytohabitans.</title>
        <authorList>
            <person name="Qin S."/>
            <person name="Xing K."/>
        </authorList>
    </citation>
    <scope>NUCLEOTIDE SEQUENCE [LARGE SCALE GENOMIC DNA]</scope>
    <source>
        <strain evidence="2 4">KLBMP1111</strain>
    </source>
</reference>
<protein>
    <recommendedName>
        <fullName evidence="5">Helix-turn-helix domain-containing protein</fullName>
    </recommendedName>
</protein>
<dbReference type="OrthoDB" id="9178552at2"/>
<dbReference type="EMBL" id="CP012752">
    <property type="protein sequence ID" value="ALG07637.1"/>
    <property type="molecule type" value="Genomic_DNA"/>
</dbReference>
<sequence length="314" mass="33838">MTSTTQQPTDDIRLSYRDLGLLVYLRTLPEGTPITADALAGPAHREGRDAVRASLRALEITGYITTRRAQDPQTGRWATRKQLVHPATAFQASETCIAEFPQVQPKTGNPTTENQASGHTPEGYPHQNAVTPQVEPKTGNPTTVFQALKDSTTHLDLPTYVPAQQERAHEHNDNIPTGPGTTGPRSGQAHRLVGKVIGPEFPADTRTALAREAATLLGQYEPALIATALETWRTKTGIGPRVLPSLVADLIKTTNSTNERSERVRSGVPGARHEGSTGSKRVDKALGFMAQVERVKAELAAEQSRKLLEGGVSA</sequence>
<dbReference type="RefSeq" id="WP_054289603.1">
    <property type="nucleotide sequence ID" value="NZ_CP012752.1"/>
</dbReference>
<dbReference type="STRING" id="860235.AOZ06_12620"/>
<feature type="compositionally biased region" description="Polar residues" evidence="1">
    <location>
        <begin position="104"/>
        <end position="118"/>
    </location>
</feature>
<feature type="region of interest" description="Disordered" evidence="1">
    <location>
        <begin position="103"/>
        <end position="143"/>
    </location>
</feature>
<accession>A0A0N9HVS9</accession>
<evidence type="ECO:0000313" key="4">
    <source>
        <dbReference type="Proteomes" id="UP000063699"/>
    </source>
</evidence>
<evidence type="ECO:0000256" key="1">
    <source>
        <dbReference type="SAM" id="MobiDB-lite"/>
    </source>
</evidence>
<dbReference type="EMBL" id="CP012752">
    <property type="protein sequence ID" value="ALG07693.1"/>
    <property type="molecule type" value="Genomic_DNA"/>
</dbReference>
<dbReference type="Proteomes" id="UP000063699">
    <property type="component" value="Chromosome"/>
</dbReference>
<feature type="region of interest" description="Disordered" evidence="1">
    <location>
        <begin position="165"/>
        <end position="188"/>
    </location>
</feature>
<name>A0A0N9HVS9_9PSEU</name>
<dbReference type="KEGG" id="kphy:AOZ06_12940"/>
<keyword evidence="4" id="KW-1185">Reference proteome</keyword>